<evidence type="ECO:0000313" key="7">
    <source>
        <dbReference type="EMBL" id="PIA92054.1"/>
    </source>
</evidence>
<reference evidence="8 10" key="2">
    <citation type="submission" date="2023-09" db="EMBL/GenBank/DDBJ databases">
        <title>Complete-Gapless Cercospora beticola genome.</title>
        <authorList>
            <person name="Wyatt N.A."/>
            <person name="Spanner R.E."/>
            <person name="Bolton M.D."/>
        </authorList>
    </citation>
    <scope>NUCLEOTIDE SEQUENCE [LARGE SCALE GENOMIC DNA]</scope>
    <source>
        <strain evidence="8">Cb09-40</strain>
    </source>
</reference>
<feature type="transmembrane region" description="Helical" evidence="5">
    <location>
        <begin position="317"/>
        <end position="336"/>
    </location>
</feature>
<feature type="transmembrane region" description="Helical" evidence="5">
    <location>
        <begin position="177"/>
        <end position="198"/>
    </location>
</feature>
<keyword evidence="10" id="KW-1185">Reference proteome</keyword>
<feature type="transmembrane region" description="Helical" evidence="5">
    <location>
        <begin position="415"/>
        <end position="435"/>
    </location>
</feature>
<dbReference type="PROSITE" id="PS50801">
    <property type="entry name" value="STAS"/>
    <property type="match status" value="1"/>
</dbReference>
<dbReference type="Pfam" id="PF01740">
    <property type="entry name" value="STAS"/>
    <property type="match status" value="1"/>
</dbReference>
<feature type="transmembrane region" description="Helical" evidence="5">
    <location>
        <begin position="58"/>
        <end position="76"/>
    </location>
</feature>
<accession>A0A2G5HHL5</accession>
<organism evidence="7 9">
    <name type="scientific">Cercospora beticola</name>
    <name type="common">Sugarbeet leaf spot fungus</name>
    <dbReference type="NCBI Taxonomy" id="122368"/>
    <lineage>
        <taxon>Eukaryota</taxon>
        <taxon>Fungi</taxon>
        <taxon>Dikarya</taxon>
        <taxon>Ascomycota</taxon>
        <taxon>Pezizomycotina</taxon>
        <taxon>Dothideomycetes</taxon>
        <taxon>Dothideomycetidae</taxon>
        <taxon>Mycosphaerellales</taxon>
        <taxon>Mycosphaerellaceae</taxon>
        <taxon>Cercospora</taxon>
    </lineage>
</organism>
<feature type="transmembrane region" description="Helical" evidence="5">
    <location>
        <begin position="150"/>
        <end position="170"/>
    </location>
</feature>
<feature type="transmembrane region" description="Helical" evidence="5">
    <location>
        <begin position="387"/>
        <end position="408"/>
    </location>
</feature>
<evidence type="ECO:0000313" key="8">
    <source>
        <dbReference type="EMBL" id="WPB05681.1"/>
    </source>
</evidence>
<dbReference type="InterPro" id="IPR011547">
    <property type="entry name" value="SLC26A/SulP_dom"/>
</dbReference>
<dbReference type="GO" id="GO:0055085">
    <property type="term" value="P:transmembrane transport"/>
    <property type="evidence" value="ECO:0007669"/>
    <property type="project" value="InterPro"/>
</dbReference>
<dbReference type="AlphaFoldDB" id="A0A2G5HHL5"/>
<feature type="transmembrane region" description="Helical" evidence="5">
    <location>
        <begin position="222"/>
        <end position="241"/>
    </location>
</feature>
<comment type="subcellular location">
    <subcellularLocation>
        <location evidence="1">Membrane</location>
        <topology evidence="1">Multi-pass membrane protein</topology>
    </subcellularLocation>
</comment>
<reference evidence="7 9" key="1">
    <citation type="submission" date="2015-10" db="EMBL/GenBank/DDBJ databases">
        <title>The cercosporin biosynthetic gene cluster was horizontally transferred to several fungal lineages and shown to be expanded in Cercospora beticola based on microsynteny with recipient genomes.</title>
        <authorList>
            <person name="De Jonge R."/>
            <person name="Ebert M.K."/>
            <person name="Suttle J.C."/>
            <person name="Jurick Ii W.M."/>
            <person name="Secor G.A."/>
            <person name="Thomma B.P."/>
            <person name="Van De Peer Y."/>
            <person name="Bolton M.D."/>
        </authorList>
    </citation>
    <scope>NUCLEOTIDE SEQUENCE [LARGE SCALE GENOMIC DNA]</scope>
    <source>
        <strain evidence="7 9">09-40</strain>
    </source>
</reference>
<evidence type="ECO:0000313" key="9">
    <source>
        <dbReference type="Proteomes" id="UP000230605"/>
    </source>
</evidence>
<keyword evidence="2 5" id="KW-0812">Transmembrane</keyword>
<dbReference type="PANTHER" id="PTHR11814">
    <property type="entry name" value="SULFATE TRANSPORTER"/>
    <property type="match status" value="1"/>
</dbReference>
<keyword evidence="4 5" id="KW-0472">Membrane</keyword>
<keyword evidence="3 5" id="KW-1133">Transmembrane helix</keyword>
<feature type="transmembrane region" description="Helical" evidence="5">
    <location>
        <begin position="447"/>
        <end position="474"/>
    </location>
</feature>
<evidence type="ECO:0000256" key="5">
    <source>
        <dbReference type="SAM" id="Phobius"/>
    </source>
</evidence>
<dbReference type="Pfam" id="PF00916">
    <property type="entry name" value="Sulfate_transp"/>
    <property type="match status" value="1"/>
</dbReference>
<dbReference type="InterPro" id="IPR001902">
    <property type="entry name" value="SLC26A/SulP_fam"/>
</dbReference>
<dbReference type="NCBIfam" id="TIGR00815">
    <property type="entry name" value="sulP"/>
    <property type="match status" value="1"/>
</dbReference>
<dbReference type="CDD" id="cd07042">
    <property type="entry name" value="STAS_SulP_like_sulfate_transporter"/>
    <property type="match status" value="1"/>
</dbReference>
<dbReference type="Gene3D" id="3.30.750.24">
    <property type="entry name" value="STAS domain"/>
    <property type="match status" value="1"/>
</dbReference>
<dbReference type="EMBL" id="LKMD01000106">
    <property type="protein sequence ID" value="PIA92054.1"/>
    <property type="molecule type" value="Genomic_DNA"/>
</dbReference>
<gene>
    <name evidence="7" type="ORF">CB0940_09968</name>
    <name evidence="8" type="ORF">RHO25_010335</name>
</gene>
<name>A0A2G5HHL5_CERBT</name>
<proteinExistence type="predicted"/>
<evidence type="ECO:0000256" key="3">
    <source>
        <dbReference type="ARBA" id="ARBA00022989"/>
    </source>
</evidence>
<evidence type="ECO:0000259" key="6">
    <source>
        <dbReference type="PROSITE" id="PS50801"/>
    </source>
</evidence>
<dbReference type="GO" id="GO:0016020">
    <property type="term" value="C:membrane"/>
    <property type="evidence" value="ECO:0007669"/>
    <property type="project" value="UniProtKB-SubCell"/>
</dbReference>
<evidence type="ECO:0000313" key="10">
    <source>
        <dbReference type="Proteomes" id="UP001302367"/>
    </source>
</evidence>
<dbReference type="InterPro" id="IPR036513">
    <property type="entry name" value="STAS_dom_sf"/>
</dbReference>
<feature type="transmembrane region" description="Helical" evidence="5">
    <location>
        <begin position="348"/>
        <end position="367"/>
    </location>
</feature>
<dbReference type="SUPFAM" id="SSF52091">
    <property type="entry name" value="SpoIIaa-like"/>
    <property type="match status" value="1"/>
</dbReference>
<evidence type="ECO:0000256" key="2">
    <source>
        <dbReference type="ARBA" id="ARBA00022692"/>
    </source>
</evidence>
<feature type="transmembrane region" description="Helical" evidence="5">
    <location>
        <begin position="253"/>
        <end position="276"/>
    </location>
</feature>
<dbReference type="InterPro" id="IPR002645">
    <property type="entry name" value="STAS_dom"/>
</dbReference>
<evidence type="ECO:0000256" key="1">
    <source>
        <dbReference type="ARBA" id="ARBA00004141"/>
    </source>
</evidence>
<evidence type="ECO:0000256" key="4">
    <source>
        <dbReference type="ARBA" id="ARBA00023136"/>
    </source>
</evidence>
<feature type="domain" description="STAS" evidence="6">
    <location>
        <begin position="510"/>
        <end position="676"/>
    </location>
</feature>
<sequence>MSALKGLMGKASNDVRTDHNWNRIAQVGKTGARALPSGSLQYVLNKAPIVSWLPRYNWRWLVNDLIAGITVGLMLIPQSLSYAKLAKIPVENGLAASWFPGVLYAIMGTTKDLSTGPTSLIGLLTSEQVDHFAPEDGDSSVTPAQVASAMALWMGVFGMILGFLNLGFLLDFISLPVLSGFISAVAMTIILSQIPSLLGESKGTADDTAGKIHDVFAKLPTANGYACAIGFTGLLFLTVIEKCGKRWSDKNKFVWFMTITRAFTCLVLYTGISYAVNKKYDDNDDYLFNVAQVSASGIPKPELPPSSLITALPGRSIAVFIGAAIESTAIARGFAVRNNYSCDQTQELVYFGIVNFANSWFHAMGVGGAMSRTAVNSACKVKSPLSGIFTTAVVLITLYFISGALYWVPSSTLAAIIICAVWPLISSPKVFYTYWKTSLADFIASMIALWVCLFESTEIGIAAAVGFNIVYILLRQVFTRVTHASDDSPLELQHQLVPSNSSAGADGIPEGIRVFRFNESFFFANAYRVANSMTDAIKTYHSPHHSSSFGSEADRNWSVAGEKRIARLRRRAGITNPSELPPVQAVILDFAKCNHIDATAVTQLKTFLKELSKYGGPSTQCRFVGMTKYVRERFERAGFLILDEEGGVSPAQATAAGEGAVAVRVYPSVAQAIAVRPESPDVIDFDEKEKMDVDVEEVENRSR</sequence>
<dbReference type="Proteomes" id="UP001302367">
    <property type="component" value="Chromosome 7"/>
</dbReference>
<dbReference type="OrthoDB" id="288203at2759"/>
<protein>
    <submittedName>
        <fullName evidence="7">Putative sulfate permease</fullName>
    </submittedName>
</protein>
<dbReference type="Proteomes" id="UP000230605">
    <property type="component" value="Chromosome 7"/>
</dbReference>
<dbReference type="EMBL" id="CP134190">
    <property type="protein sequence ID" value="WPB05681.1"/>
    <property type="molecule type" value="Genomic_DNA"/>
</dbReference>